<dbReference type="AlphaFoldDB" id="A0A2S0KCW5"/>
<evidence type="ECO:0000256" key="2">
    <source>
        <dbReference type="SAM" id="Phobius"/>
    </source>
</evidence>
<feature type="transmembrane region" description="Helical" evidence="2">
    <location>
        <begin position="247"/>
        <end position="270"/>
    </location>
</feature>
<organism evidence="3 4">
    <name type="scientific">Gordonia iterans</name>
    <dbReference type="NCBI Taxonomy" id="1004901"/>
    <lineage>
        <taxon>Bacteria</taxon>
        <taxon>Bacillati</taxon>
        <taxon>Actinomycetota</taxon>
        <taxon>Actinomycetes</taxon>
        <taxon>Mycobacteriales</taxon>
        <taxon>Gordoniaceae</taxon>
        <taxon>Gordonia</taxon>
    </lineage>
</organism>
<feature type="compositionally biased region" description="Low complexity" evidence="1">
    <location>
        <begin position="103"/>
        <end position="123"/>
    </location>
</feature>
<keyword evidence="4" id="KW-1185">Reference proteome</keyword>
<accession>A0A2S0KCW5</accession>
<dbReference type="OrthoDB" id="9998996at2"/>
<evidence type="ECO:0000313" key="3">
    <source>
        <dbReference type="EMBL" id="AVL99527.1"/>
    </source>
</evidence>
<protein>
    <submittedName>
        <fullName evidence="3">Uncharacterized protein</fullName>
    </submittedName>
</protein>
<keyword evidence="2" id="KW-0812">Transmembrane</keyword>
<name>A0A2S0KCW5_9ACTN</name>
<dbReference type="KEGG" id="git:C6V83_03745"/>
<feature type="compositionally biased region" description="Pro residues" evidence="1">
    <location>
        <begin position="35"/>
        <end position="67"/>
    </location>
</feature>
<sequence length="273" mass="27337">MTDSSDQPRQGGEPRSNDPQRGDSLADAPTEYHPVPQPGAGPPGQAPPQPSNAPTPQPGHAPPPGPGPQQYGAPAPGGYGQQLPGHPRYQPQPERAQYPGVAQDPQSGQFPGSPQPGSQYGAPPGVPQFGAASPGYGAPAAEKPLSSAVTVISWVSVGLCVLIVVAANLPWVTLGALNVAGTDDGRDGWITLGIAVIVGIVAAVSALIRKPSGIHLAAGILAVIGGLLVAGIGMIDIADVNEKGFGVGSGLTLTLILGILLLVAGIAGIVKRR</sequence>
<evidence type="ECO:0000313" key="4">
    <source>
        <dbReference type="Proteomes" id="UP000239814"/>
    </source>
</evidence>
<feature type="region of interest" description="Disordered" evidence="1">
    <location>
        <begin position="1"/>
        <end position="133"/>
    </location>
</feature>
<gene>
    <name evidence="3" type="ORF">C6V83_03745</name>
</gene>
<proteinExistence type="predicted"/>
<dbReference type="RefSeq" id="WP_105941262.1">
    <property type="nucleotide sequence ID" value="NZ_CP027433.1"/>
</dbReference>
<keyword evidence="2" id="KW-0472">Membrane</keyword>
<feature type="transmembrane region" description="Helical" evidence="2">
    <location>
        <begin position="189"/>
        <end position="208"/>
    </location>
</feature>
<feature type="transmembrane region" description="Helical" evidence="2">
    <location>
        <begin position="215"/>
        <end position="235"/>
    </location>
</feature>
<reference evidence="3 4" key="1">
    <citation type="submission" date="2018-03" db="EMBL/GenBank/DDBJ databases">
        <title>Characteristics and genome of n-alkane degrading marine bacteria Gordonia iterans isolated from crude oil contaminated in Tae-an, South Korea.</title>
        <authorList>
            <person name="Lee S.-S."/>
            <person name="Kim H."/>
        </authorList>
    </citation>
    <scope>NUCLEOTIDE SEQUENCE [LARGE SCALE GENOMIC DNA]</scope>
    <source>
        <strain evidence="3 4">Co17</strain>
    </source>
</reference>
<evidence type="ECO:0000256" key="1">
    <source>
        <dbReference type="SAM" id="MobiDB-lite"/>
    </source>
</evidence>
<feature type="transmembrane region" description="Helical" evidence="2">
    <location>
        <begin position="148"/>
        <end position="169"/>
    </location>
</feature>
<dbReference type="Proteomes" id="UP000239814">
    <property type="component" value="Chromosome"/>
</dbReference>
<keyword evidence="2" id="KW-1133">Transmembrane helix</keyword>
<dbReference type="EMBL" id="CP027433">
    <property type="protein sequence ID" value="AVL99527.1"/>
    <property type="molecule type" value="Genomic_DNA"/>
</dbReference>